<dbReference type="InParanoid" id="I3TEE2"/>
<dbReference type="AlphaFoldDB" id="I3TEE2"/>
<dbReference type="RefSeq" id="WP_014737380.1">
    <property type="nucleotide sequence ID" value="NC_017954.1"/>
</dbReference>
<protein>
    <submittedName>
        <fullName evidence="1">Putative Fe-S oxidoreductase</fullName>
    </submittedName>
</protein>
<dbReference type="EMBL" id="CP003531">
    <property type="protein sequence ID" value="AFK51130.1"/>
    <property type="molecule type" value="Genomic_DNA"/>
</dbReference>
<sequence>MSDRLLRPGDKIRFKCGRSGVCCSSGPNVSLTVYDICRISKYLGVDWRELAGKLVYVVVADYVPIPVLRGLNNKCVFLDYKNGAPTCTIYPARPMRCRLFPFIPVSPGNKSVVRVSSICPSVGKGPLIEPPWRLLELYYQEVKAHYSKVMELVMNGGLDPVEALEKALDEVCEKGEDWHWDLKKLEETW</sequence>
<accession>I3TEE2</accession>
<gene>
    <name evidence="1" type="ordered locus">TCELL_0706</name>
</gene>
<dbReference type="STRING" id="1184251.TCELL_0706"/>
<keyword evidence="2" id="KW-1185">Reference proteome</keyword>
<organism evidence="1 2">
    <name type="scientific">Thermogladius calderae (strain DSM 22663 / VKM B-2946 / 1633)</name>
    <dbReference type="NCBI Taxonomy" id="1184251"/>
    <lineage>
        <taxon>Archaea</taxon>
        <taxon>Thermoproteota</taxon>
        <taxon>Thermoprotei</taxon>
        <taxon>Desulfurococcales</taxon>
        <taxon>Desulfurococcaceae</taxon>
        <taxon>Thermogladius</taxon>
    </lineage>
</organism>
<dbReference type="Proteomes" id="UP000005270">
    <property type="component" value="Chromosome"/>
</dbReference>
<dbReference type="Pfam" id="PF03692">
    <property type="entry name" value="CxxCxxCC"/>
    <property type="match status" value="1"/>
</dbReference>
<name>I3TEE2_THEC1</name>
<proteinExistence type="predicted"/>
<dbReference type="OrthoDB" id="36424at2157"/>
<dbReference type="PANTHER" id="PTHR35866">
    <property type="entry name" value="PUTATIVE-RELATED"/>
    <property type="match status" value="1"/>
</dbReference>
<dbReference type="PANTHER" id="PTHR35866:SF1">
    <property type="entry name" value="YKGJ FAMILY CYSTEINE CLUSTER PROTEIN"/>
    <property type="match status" value="1"/>
</dbReference>
<dbReference type="InterPro" id="IPR005358">
    <property type="entry name" value="Puta_zinc/iron-chelating_dom"/>
</dbReference>
<dbReference type="KEGG" id="thg:TCELL_0706"/>
<dbReference type="HOGENOM" id="CLU_1465075_0_0_2"/>
<dbReference type="eggNOG" id="arCOG02579">
    <property type="taxonomic scope" value="Archaea"/>
</dbReference>
<evidence type="ECO:0000313" key="2">
    <source>
        <dbReference type="Proteomes" id="UP000005270"/>
    </source>
</evidence>
<reference evidence="1 2" key="1">
    <citation type="journal article" date="2012" name="J. Bacteriol.">
        <title>Complete genome sequence of the hyperthermophilic cellulolytic Crenarchaeon 'Thermogladius cellulolyticus' 1633.</title>
        <authorList>
            <person name="Mardanov A.V."/>
            <person name="Kochetkova T.V."/>
            <person name="Beletsky A.V."/>
            <person name="Bonch-Osmolovskaya E.A."/>
            <person name="Ravin N.V."/>
            <person name="Skryabin K.G."/>
        </authorList>
    </citation>
    <scope>NUCLEOTIDE SEQUENCE [LARGE SCALE GENOMIC DNA]</scope>
    <source>
        <strain evidence="2">DSM 22663 / VKM B-2946 / 1633</strain>
    </source>
</reference>
<dbReference type="GeneID" id="13013021"/>
<evidence type="ECO:0000313" key="1">
    <source>
        <dbReference type="EMBL" id="AFK51130.1"/>
    </source>
</evidence>